<accession>A0A158KDK6</accession>
<feature type="region of interest" description="Disordered" evidence="1">
    <location>
        <begin position="1"/>
        <end position="23"/>
    </location>
</feature>
<feature type="compositionally biased region" description="Basic and acidic residues" evidence="1">
    <location>
        <begin position="1"/>
        <end position="15"/>
    </location>
</feature>
<comment type="caution">
    <text evidence="2">The sequence shown here is derived from an EMBL/GenBank/DDBJ whole genome shotgun (WGS) entry which is preliminary data.</text>
</comment>
<evidence type="ECO:0000313" key="2">
    <source>
        <dbReference type="EMBL" id="SAL78859.1"/>
    </source>
</evidence>
<keyword evidence="3" id="KW-1185">Reference proteome</keyword>
<dbReference type="AlphaFoldDB" id="A0A158KDK6"/>
<dbReference type="EMBL" id="FCNZ02000045">
    <property type="protein sequence ID" value="SAL78859.1"/>
    <property type="molecule type" value="Genomic_DNA"/>
</dbReference>
<gene>
    <name evidence="2" type="ORF">AWB66_05931</name>
</gene>
<organism evidence="2 3">
    <name type="scientific">Caballeronia telluris</name>
    <dbReference type="NCBI Taxonomy" id="326475"/>
    <lineage>
        <taxon>Bacteria</taxon>
        <taxon>Pseudomonadati</taxon>
        <taxon>Pseudomonadota</taxon>
        <taxon>Betaproteobacteria</taxon>
        <taxon>Burkholderiales</taxon>
        <taxon>Burkholderiaceae</taxon>
        <taxon>Caballeronia</taxon>
    </lineage>
</organism>
<name>A0A158KDK6_9BURK</name>
<dbReference type="Proteomes" id="UP000054717">
    <property type="component" value="Unassembled WGS sequence"/>
</dbReference>
<dbReference type="STRING" id="326475.AWB66_05931"/>
<evidence type="ECO:0000256" key="1">
    <source>
        <dbReference type="SAM" id="MobiDB-lite"/>
    </source>
</evidence>
<evidence type="ECO:0000313" key="3">
    <source>
        <dbReference type="Proteomes" id="UP000054717"/>
    </source>
</evidence>
<proteinExistence type="predicted"/>
<reference evidence="2" key="1">
    <citation type="submission" date="2016-01" db="EMBL/GenBank/DDBJ databases">
        <authorList>
            <person name="Peeters Charlotte."/>
        </authorList>
    </citation>
    <scope>NUCLEOTIDE SEQUENCE</scope>
    <source>
        <strain evidence="2">LMG 22936</strain>
    </source>
</reference>
<sequence>MTDRRVPDDFPRDQDPGSVSGVQPKLLVREVGGRYQRGSTEEQLWIRYDACEDLASQLSAYVSRKINNSGLSPDVALTRAEKGVRLKVDADEWDFSQAEVAWVMNRTRQLLLAATDD</sequence>
<protein>
    <submittedName>
        <fullName evidence="2">Uncharacterized protein</fullName>
    </submittedName>
</protein>